<keyword evidence="1" id="KW-0472">Membrane</keyword>
<feature type="transmembrane region" description="Helical" evidence="1">
    <location>
        <begin position="46"/>
        <end position="65"/>
    </location>
</feature>
<keyword evidence="1" id="KW-1133">Transmembrane helix</keyword>
<keyword evidence="3" id="KW-1185">Reference proteome</keyword>
<dbReference type="STRING" id="1428652.BIV24_25195"/>
<proteinExistence type="predicted"/>
<name>A0A1S2P0Q3_9ACTN</name>
<organism evidence="2 3">
    <name type="scientific">Streptomyces colonosanans</name>
    <dbReference type="NCBI Taxonomy" id="1428652"/>
    <lineage>
        <taxon>Bacteria</taxon>
        <taxon>Bacillati</taxon>
        <taxon>Actinomycetota</taxon>
        <taxon>Actinomycetes</taxon>
        <taxon>Kitasatosporales</taxon>
        <taxon>Streptomycetaceae</taxon>
        <taxon>Streptomyces</taxon>
    </lineage>
</organism>
<gene>
    <name evidence="2" type="ORF">BIV24_25195</name>
</gene>
<dbReference type="Proteomes" id="UP000179935">
    <property type="component" value="Unassembled WGS sequence"/>
</dbReference>
<feature type="transmembrane region" description="Helical" evidence="1">
    <location>
        <begin position="85"/>
        <end position="108"/>
    </location>
</feature>
<protein>
    <submittedName>
        <fullName evidence="2">Uncharacterized protein</fullName>
    </submittedName>
</protein>
<dbReference type="AlphaFoldDB" id="A0A1S2P0Q3"/>
<evidence type="ECO:0000313" key="3">
    <source>
        <dbReference type="Proteomes" id="UP000179935"/>
    </source>
</evidence>
<evidence type="ECO:0000313" key="2">
    <source>
        <dbReference type="EMBL" id="OIJ87136.1"/>
    </source>
</evidence>
<reference evidence="2 3" key="1">
    <citation type="submission" date="2016-10" db="EMBL/GenBank/DDBJ databases">
        <title>Genome sequence of Streptomyces sp. MUSC 93.</title>
        <authorList>
            <person name="Lee L.-H."/>
            <person name="Ser H.-L."/>
            <person name="Law J.W.-F."/>
        </authorList>
    </citation>
    <scope>NUCLEOTIDE SEQUENCE [LARGE SCALE GENOMIC DNA]</scope>
    <source>
        <strain evidence="2 3">MUSC 93</strain>
    </source>
</reference>
<dbReference type="EMBL" id="MLYP01000068">
    <property type="protein sequence ID" value="OIJ87136.1"/>
    <property type="molecule type" value="Genomic_DNA"/>
</dbReference>
<comment type="caution">
    <text evidence="2">The sequence shown here is derived from an EMBL/GenBank/DDBJ whole genome shotgun (WGS) entry which is preliminary data.</text>
</comment>
<evidence type="ECO:0000256" key="1">
    <source>
        <dbReference type="SAM" id="Phobius"/>
    </source>
</evidence>
<sequence length="173" mass="18151">MLGAGRVNGIAVGLAGGVMGGVRSEHPDLDKAVGPGAVLARDRRTFSVMTLTGGLAGALALGLVLELWNGLVPGPGLGLGLANALTLAIVFTFGLPFGLASGLLVGLLVGLVRSVWMEFLVARIVLAVLGRVPWRFMSFLADAHERRGVLRQVGAVYQFRHLDLQRHLAGRQP</sequence>
<keyword evidence="1" id="KW-0812">Transmembrane</keyword>
<accession>A0A1S2P0Q3</accession>